<dbReference type="InterPro" id="IPR001680">
    <property type="entry name" value="WD40_rpt"/>
</dbReference>
<dbReference type="InterPro" id="IPR020472">
    <property type="entry name" value="WD40_PAC1"/>
</dbReference>
<evidence type="ECO:0000313" key="21">
    <source>
        <dbReference type="Proteomes" id="UP001432027"/>
    </source>
</evidence>
<dbReference type="GO" id="GO:0061630">
    <property type="term" value="F:ubiquitin protein ligase activity"/>
    <property type="evidence" value="ECO:0007669"/>
    <property type="project" value="UniProtKB-UniRule"/>
</dbReference>
<organism evidence="20 21">
    <name type="scientific">Pristionchus entomophagus</name>
    <dbReference type="NCBI Taxonomy" id="358040"/>
    <lineage>
        <taxon>Eukaryota</taxon>
        <taxon>Metazoa</taxon>
        <taxon>Ecdysozoa</taxon>
        <taxon>Nematoda</taxon>
        <taxon>Chromadorea</taxon>
        <taxon>Rhabditida</taxon>
        <taxon>Rhabditina</taxon>
        <taxon>Diplogasteromorpha</taxon>
        <taxon>Diplogasteroidea</taxon>
        <taxon>Neodiplogasteridae</taxon>
        <taxon>Pristionchus</taxon>
    </lineage>
</organism>
<evidence type="ECO:0000256" key="15">
    <source>
        <dbReference type="ARBA" id="ARBA00023204"/>
    </source>
</evidence>
<comment type="pathway">
    <text evidence="3 18">Protein modification; protein ubiquitination.</text>
</comment>
<sequence length="496" mass="53268">LQMTFVCAISGQAAETPVVSPSSGQIFEKRLIIKYIIENGTDPISNEKLSEDELVELKATAPDAVPRSITATSIPSLLKMLQDEWDACMLNSFSLRQQLQLARQELSHSLYQHDAACRVIARLTKELTGAREALSTLKPHGSYAAGDADVDMEKSVEEGGMSETVAKKLDDKAKTLTAARKQRGKGVPEGLATAEDIAAIKEVASHNAIHSTGTPGITALDVQGDLVLTGGADKTVALFNVATEQVVTSWKGHQKKINGVILHPDGKTAVSCSSDSHVRVWSASEDKCRHVIDTHQASVTGISLHATGEFILSVSDDGHWAFSDINVGKTLCKVRGDESGHIGVSSAQFHPDGLIFGTGTADSVVKIWDLKQQANVANFPGHSGAVRAIAFSENGYYLASGAEDGEVKLWDLRKLKNLKTVAIRDGKFPVNDICFDESGTFLGVAANDVSVIHVKQWNIISSYEESQSAVTGVRFGPNALSLFSAGMDKTLRIYRK</sequence>
<dbReference type="InterPro" id="IPR055340">
    <property type="entry name" value="RING-Ubox_PRP19"/>
</dbReference>
<dbReference type="PANTHER" id="PTHR43995:SF1">
    <property type="entry name" value="PRE-MRNA-PROCESSING FACTOR 19"/>
    <property type="match status" value="1"/>
</dbReference>
<evidence type="ECO:0000256" key="12">
    <source>
        <dbReference type="ARBA" id="ARBA00022763"/>
    </source>
</evidence>
<feature type="domain" description="U-box" evidence="19">
    <location>
        <begin position="1"/>
        <end position="75"/>
    </location>
</feature>
<gene>
    <name evidence="20" type="ORF">PENTCL1PPCAC_10659</name>
</gene>
<evidence type="ECO:0000256" key="4">
    <source>
        <dbReference type="ARBA" id="ARBA00006388"/>
    </source>
</evidence>
<keyword evidence="21" id="KW-1185">Reference proteome</keyword>
<dbReference type="PROSITE" id="PS50294">
    <property type="entry name" value="WD_REPEATS_REGION"/>
    <property type="match status" value="4"/>
</dbReference>
<dbReference type="AlphaFoldDB" id="A0AAV5T4G8"/>
<proteinExistence type="inferred from homology"/>
<keyword evidence="9 18" id="KW-0808">Transferase</keyword>
<comment type="subcellular location">
    <subcellularLocation>
        <location evidence="2">Nucleus</location>
        <location evidence="2">Nucleoplasm</location>
    </subcellularLocation>
</comment>
<dbReference type="SUPFAM" id="SSF50978">
    <property type="entry name" value="WD40 repeat-like"/>
    <property type="match status" value="1"/>
</dbReference>
<feature type="non-terminal residue" evidence="20">
    <location>
        <position position="1"/>
    </location>
</feature>
<evidence type="ECO:0000313" key="20">
    <source>
        <dbReference type="EMBL" id="GMS88484.1"/>
    </source>
</evidence>
<dbReference type="PRINTS" id="PR00320">
    <property type="entry name" value="GPROTEINBRPT"/>
</dbReference>
<dbReference type="InterPro" id="IPR019775">
    <property type="entry name" value="WD40_repeat_CS"/>
</dbReference>
<keyword evidence="15 18" id="KW-0234">DNA repair</keyword>
<dbReference type="InterPro" id="IPR036322">
    <property type="entry name" value="WD40_repeat_dom_sf"/>
</dbReference>
<keyword evidence="7 17" id="KW-0853">WD repeat</keyword>
<dbReference type="PROSITE" id="PS50082">
    <property type="entry name" value="WD_REPEATS_2"/>
    <property type="match status" value="4"/>
</dbReference>
<dbReference type="Pfam" id="PF08606">
    <property type="entry name" value="Prp19"/>
    <property type="match status" value="1"/>
</dbReference>
<dbReference type="SMART" id="SM00320">
    <property type="entry name" value="WD40"/>
    <property type="match status" value="7"/>
</dbReference>
<keyword evidence="13 18" id="KW-0833">Ubl conjugation pathway</keyword>
<evidence type="ECO:0000256" key="7">
    <source>
        <dbReference type="ARBA" id="ARBA00022574"/>
    </source>
</evidence>
<dbReference type="Gene3D" id="2.130.10.10">
    <property type="entry name" value="YVTN repeat-like/Quinoprotein amine dehydrogenase"/>
    <property type="match status" value="1"/>
</dbReference>
<evidence type="ECO:0000256" key="11">
    <source>
        <dbReference type="ARBA" id="ARBA00022737"/>
    </source>
</evidence>
<evidence type="ECO:0000256" key="16">
    <source>
        <dbReference type="ARBA" id="ARBA00023242"/>
    </source>
</evidence>
<comment type="subunit">
    <text evidence="18">Homotetramer.</text>
</comment>
<dbReference type="GO" id="GO:0000398">
    <property type="term" value="P:mRNA splicing, via spliceosome"/>
    <property type="evidence" value="ECO:0007669"/>
    <property type="project" value="InterPro"/>
</dbReference>
<evidence type="ECO:0000256" key="8">
    <source>
        <dbReference type="ARBA" id="ARBA00022664"/>
    </source>
</evidence>
<evidence type="ECO:0000256" key="13">
    <source>
        <dbReference type="ARBA" id="ARBA00022786"/>
    </source>
</evidence>
<dbReference type="InterPro" id="IPR015943">
    <property type="entry name" value="WD40/YVTN_repeat-like_dom_sf"/>
</dbReference>
<comment type="catalytic activity">
    <reaction evidence="1 18">
        <text>S-ubiquitinyl-[E2 ubiquitin-conjugating enzyme]-L-cysteine + [acceptor protein]-L-lysine = [E2 ubiquitin-conjugating enzyme]-L-cysteine + N(6)-ubiquitinyl-[acceptor protein]-L-lysine.</text>
        <dbReference type="EC" id="2.3.2.27"/>
    </reaction>
</comment>
<keyword evidence="8 18" id="KW-0507">mRNA processing</keyword>
<name>A0AAV5T4G8_9BILA</name>
<dbReference type="PROSITE" id="PS51698">
    <property type="entry name" value="U_BOX"/>
    <property type="match status" value="1"/>
</dbReference>
<evidence type="ECO:0000259" key="19">
    <source>
        <dbReference type="PROSITE" id="PS51698"/>
    </source>
</evidence>
<feature type="repeat" description="WD" evidence="17">
    <location>
        <begin position="379"/>
        <end position="420"/>
    </location>
</feature>
<dbReference type="GO" id="GO:0005654">
    <property type="term" value="C:nucleoplasm"/>
    <property type="evidence" value="ECO:0007669"/>
    <property type="project" value="UniProtKB-SubCell"/>
</dbReference>
<dbReference type="GO" id="GO:0005737">
    <property type="term" value="C:cytoplasm"/>
    <property type="evidence" value="ECO:0007669"/>
    <property type="project" value="TreeGrafter"/>
</dbReference>
<dbReference type="InterPro" id="IPR038959">
    <property type="entry name" value="Prp19"/>
</dbReference>
<dbReference type="CDD" id="cd16656">
    <property type="entry name" value="RING-Ubox_PRP19"/>
    <property type="match status" value="1"/>
</dbReference>
<evidence type="ECO:0000256" key="2">
    <source>
        <dbReference type="ARBA" id="ARBA00004642"/>
    </source>
</evidence>
<comment type="function">
    <text evidence="18">Ubiquitin-protein ligase which is mainly involved pre-mRNA splicing and DNA repair. Required for pre-mRNA splicing as component of the spliceosome.</text>
</comment>
<dbReference type="FunFam" id="3.30.40.10:FF:000027">
    <property type="entry name" value="Pre-mRNA-processing factor 19, putative"/>
    <property type="match status" value="1"/>
</dbReference>
<dbReference type="Gene3D" id="3.30.40.10">
    <property type="entry name" value="Zinc/RING finger domain, C3HC4 (zinc finger)"/>
    <property type="match status" value="1"/>
</dbReference>
<evidence type="ECO:0000256" key="18">
    <source>
        <dbReference type="RuleBase" id="RU367101"/>
    </source>
</evidence>
<evidence type="ECO:0000256" key="17">
    <source>
        <dbReference type="PROSITE-ProRule" id="PRU00221"/>
    </source>
</evidence>
<dbReference type="EMBL" id="BTSX01000003">
    <property type="protein sequence ID" value="GMS88484.1"/>
    <property type="molecule type" value="Genomic_DNA"/>
</dbReference>
<dbReference type="GO" id="GO:0000974">
    <property type="term" value="C:Prp19 complex"/>
    <property type="evidence" value="ECO:0007669"/>
    <property type="project" value="UniProtKB-UniRule"/>
</dbReference>
<dbReference type="InterPro" id="IPR003613">
    <property type="entry name" value="Ubox_domain"/>
</dbReference>
<dbReference type="SMART" id="SM00504">
    <property type="entry name" value="Ubox"/>
    <property type="match status" value="1"/>
</dbReference>
<dbReference type="SUPFAM" id="SSF57850">
    <property type="entry name" value="RING/U-box"/>
    <property type="match status" value="1"/>
</dbReference>
<evidence type="ECO:0000256" key="9">
    <source>
        <dbReference type="ARBA" id="ARBA00022679"/>
    </source>
</evidence>
<protein>
    <recommendedName>
        <fullName evidence="6 18">Pre-mRNA-processing factor 19</fullName>
        <ecNumber evidence="5 18">2.3.2.27</ecNumber>
    </recommendedName>
</protein>
<dbReference type="GO" id="GO:0071006">
    <property type="term" value="C:U2-type catalytic step 1 spliceosome"/>
    <property type="evidence" value="ECO:0007669"/>
    <property type="project" value="TreeGrafter"/>
</dbReference>
<dbReference type="PROSITE" id="PS00678">
    <property type="entry name" value="WD_REPEATS_1"/>
    <property type="match status" value="1"/>
</dbReference>
<dbReference type="InterPro" id="IPR013083">
    <property type="entry name" value="Znf_RING/FYVE/PHD"/>
</dbReference>
<evidence type="ECO:0000256" key="1">
    <source>
        <dbReference type="ARBA" id="ARBA00000900"/>
    </source>
</evidence>
<dbReference type="EC" id="2.3.2.27" evidence="5 18"/>
<dbReference type="Pfam" id="PF04564">
    <property type="entry name" value="U-box"/>
    <property type="match status" value="1"/>
</dbReference>
<evidence type="ECO:0000256" key="14">
    <source>
        <dbReference type="ARBA" id="ARBA00023187"/>
    </source>
</evidence>
<feature type="repeat" description="WD" evidence="17">
    <location>
        <begin position="250"/>
        <end position="291"/>
    </location>
</feature>
<dbReference type="GO" id="GO:0070534">
    <property type="term" value="P:protein K63-linked ubiquitination"/>
    <property type="evidence" value="ECO:0007669"/>
    <property type="project" value="UniProtKB-UniRule"/>
</dbReference>
<accession>A0AAV5T4G8</accession>
<evidence type="ECO:0000256" key="5">
    <source>
        <dbReference type="ARBA" id="ARBA00012483"/>
    </source>
</evidence>
<dbReference type="GO" id="GO:0006281">
    <property type="term" value="P:DNA repair"/>
    <property type="evidence" value="ECO:0007669"/>
    <property type="project" value="UniProtKB-KW"/>
</dbReference>
<evidence type="ECO:0000256" key="3">
    <source>
        <dbReference type="ARBA" id="ARBA00004906"/>
    </source>
</evidence>
<evidence type="ECO:0000256" key="6">
    <source>
        <dbReference type="ARBA" id="ARBA00015618"/>
    </source>
</evidence>
<dbReference type="CDD" id="cd00200">
    <property type="entry name" value="WD40"/>
    <property type="match status" value="1"/>
</dbReference>
<comment type="similarity">
    <text evidence="4 18">Belongs to the WD repeat PRP19 family.</text>
</comment>
<dbReference type="PANTHER" id="PTHR43995">
    <property type="entry name" value="PRE-MRNA-PROCESSING FACTOR 19"/>
    <property type="match status" value="1"/>
</dbReference>
<keyword evidence="11" id="KW-0677">Repeat</keyword>
<reference evidence="20" key="1">
    <citation type="submission" date="2023-10" db="EMBL/GenBank/DDBJ databases">
        <title>Genome assembly of Pristionchus species.</title>
        <authorList>
            <person name="Yoshida K."/>
            <person name="Sommer R.J."/>
        </authorList>
    </citation>
    <scope>NUCLEOTIDE SEQUENCE</scope>
    <source>
        <strain evidence="20">RS0144</strain>
    </source>
</reference>
<comment type="caution">
    <text evidence="20">The sequence shown here is derived from an EMBL/GenBank/DDBJ whole genome shotgun (WGS) entry which is preliminary data.</text>
</comment>
<dbReference type="InterPro" id="IPR013915">
    <property type="entry name" value="Prp19_cc"/>
</dbReference>
<keyword evidence="14 18" id="KW-0508">mRNA splicing</keyword>
<dbReference type="Pfam" id="PF24814">
    <property type="entry name" value="WD40_Prp19"/>
    <property type="match status" value="1"/>
</dbReference>
<dbReference type="Proteomes" id="UP001432027">
    <property type="component" value="Unassembled WGS sequence"/>
</dbReference>
<feature type="repeat" description="WD" evidence="17">
    <location>
        <begin position="344"/>
        <end position="378"/>
    </location>
</feature>
<evidence type="ECO:0000256" key="10">
    <source>
        <dbReference type="ARBA" id="ARBA00022728"/>
    </source>
</evidence>
<keyword evidence="12 18" id="KW-0227">DNA damage</keyword>
<keyword evidence="16 18" id="KW-0539">Nucleus</keyword>
<dbReference type="FunFam" id="2.130.10.10:FF:000043">
    <property type="entry name" value="pre-mRNA-processing factor 19"/>
    <property type="match status" value="1"/>
</dbReference>
<keyword evidence="10 18" id="KW-0747">Spliceosome</keyword>
<feature type="repeat" description="WD" evidence="17">
    <location>
        <begin position="463"/>
        <end position="496"/>
    </location>
</feature>